<dbReference type="Proteomes" id="UP000254116">
    <property type="component" value="Unassembled WGS sequence"/>
</dbReference>
<dbReference type="AlphaFoldDB" id="A0A380EBV3"/>
<proteinExistence type="predicted"/>
<evidence type="ECO:0000259" key="1">
    <source>
        <dbReference type="Pfam" id="PF01206"/>
    </source>
</evidence>
<accession>A0A380EBV3</accession>
<dbReference type="Pfam" id="PF01206">
    <property type="entry name" value="TusA"/>
    <property type="match status" value="1"/>
</dbReference>
<evidence type="ECO:0000313" key="3">
    <source>
        <dbReference type="Proteomes" id="UP000254116"/>
    </source>
</evidence>
<gene>
    <name evidence="2" type="ORF">NCTC10702_00209</name>
</gene>
<protein>
    <submittedName>
        <fullName evidence="2">Disulfide bond regulator</fullName>
    </submittedName>
</protein>
<name>A0A380EBV3_STAAU</name>
<evidence type="ECO:0000313" key="2">
    <source>
        <dbReference type="EMBL" id="SUL30479.1"/>
    </source>
</evidence>
<dbReference type="EMBL" id="UHBY01000003">
    <property type="protein sequence ID" value="SUL30479.1"/>
    <property type="molecule type" value="Genomic_DNA"/>
</dbReference>
<dbReference type="InterPro" id="IPR001455">
    <property type="entry name" value="TusA-like"/>
</dbReference>
<organism evidence="2 3">
    <name type="scientific">Staphylococcus aureus</name>
    <dbReference type="NCBI Taxonomy" id="1280"/>
    <lineage>
        <taxon>Bacteria</taxon>
        <taxon>Bacillati</taxon>
        <taxon>Bacillota</taxon>
        <taxon>Bacilli</taxon>
        <taxon>Bacillales</taxon>
        <taxon>Staphylococcaceae</taxon>
        <taxon>Staphylococcus</taxon>
    </lineage>
</organism>
<dbReference type="Gene3D" id="3.30.110.40">
    <property type="entry name" value="TusA-like domain"/>
    <property type="match status" value="1"/>
</dbReference>
<dbReference type="SUPFAM" id="SSF64307">
    <property type="entry name" value="SirA-like"/>
    <property type="match status" value="1"/>
</dbReference>
<feature type="domain" description="UPF0033" evidence="1">
    <location>
        <begin position="1"/>
        <end position="43"/>
    </location>
</feature>
<dbReference type="InterPro" id="IPR036868">
    <property type="entry name" value="TusA-like_sf"/>
</dbReference>
<reference evidence="2 3" key="1">
    <citation type="submission" date="2018-06" db="EMBL/GenBank/DDBJ databases">
        <authorList>
            <consortium name="Pathogen Informatics"/>
            <person name="Doyle S."/>
        </authorList>
    </citation>
    <scope>NUCLEOTIDE SEQUENCE [LARGE SCALE GENOMIC DNA]</scope>
    <source>
        <strain evidence="2 3">NCTC10702</strain>
    </source>
</reference>
<sequence length="55" mass="6500">MKNIEVGDQIEVKVTDPGFPSDIKSWVKQTRHTLVKLDEITMELMRLFKKKKQKI</sequence>